<gene>
    <name evidence="1" type="ORF">GQR91_09145</name>
    <name evidence="2" type="ORF">SAMN05216557_11418</name>
</gene>
<evidence type="ECO:0000313" key="4">
    <source>
        <dbReference type="Proteomes" id="UP000436801"/>
    </source>
</evidence>
<protein>
    <submittedName>
        <fullName evidence="2">Uncharacterized protein</fullName>
    </submittedName>
</protein>
<dbReference type="OrthoDB" id="9905882at2"/>
<reference evidence="2 3" key="1">
    <citation type="submission" date="2016-10" db="EMBL/GenBank/DDBJ databases">
        <authorList>
            <person name="Varghese N."/>
            <person name="Submissions S."/>
        </authorList>
    </citation>
    <scope>NUCLEOTIDE SEQUENCE [LARGE SCALE GENOMIC DNA]</scope>
    <source>
        <strain evidence="2 3">S7-754</strain>
    </source>
</reference>
<name>A0A1G7RTD1_9SPHN</name>
<dbReference type="Proteomes" id="UP000323502">
    <property type="component" value="Unassembled WGS sequence"/>
</dbReference>
<reference evidence="1 4" key="2">
    <citation type="submission" date="2019-12" db="EMBL/GenBank/DDBJ databases">
        <authorList>
            <person name="Zheng J."/>
        </authorList>
    </citation>
    <scope>NUCLEOTIDE SEQUENCE [LARGE SCALE GENOMIC DNA]</scope>
    <source>
        <strain evidence="1 4">DSM 27347</strain>
    </source>
</reference>
<evidence type="ECO:0000313" key="2">
    <source>
        <dbReference type="EMBL" id="SDG14016.1"/>
    </source>
</evidence>
<proteinExistence type="predicted"/>
<keyword evidence="3" id="KW-1185">Reference proteome</keyword>
<evidence type="ECO:0000313" key="1">
    <source>
        <dbReference type="EMBL" id="MWC43817.1"/>
    </source>
</evidence>
<organism evidence="2 3">
    <name type="scientific">Sphingomonas carotinifaciens</name>
    <dbReference type="NCBI Taxonomy" id="1166323"/>
    <lineage>
        <taxon>Bacteria</taxon>
        <taxon>Pseudomonadati</taxon>
        <taxon>Pseudomonadota</taxon>
        <taxon>Alphaproteobacteria</taxon>
        <taxon>Sphingomonadales</taxon>
        <taxon>Sphingomonadaceae</taxon>
        <taxon>Sphingomonas</taxon>
    </lineage>
</organism>
<dbReference type="RefSeq" id="WP_149683567.1">
    <property type="nucleotide sequence ID" value="NZ_FNBI01000014.1"/>
</dbReference>
<accession>A0A1G7RTD1</accession>
<dbReference type="AlphaFoldDB" id="A0A1G7RTD1"/>
<sequence>MPRHPKTARLDSAWRVPGHGLRDILNLLDTPAARAAILDTAPPMVTGILTGQSGAPARFHVALDRLHGTGDDKTGIVQLLDGSLDDPAALCDATLLGDLIIPEGYEPTPELGDWVSSNLPPSLATDLGIDPVEHAASLRMLRGSDRESWSLLVGGRLGTAACLDRSFHGCSVEASDRIIRTQALLFYVIATRMRAALIRRWTTRPMTEAIRYEMDWQYRGRMMMTALVAPARQIEAVWNEAVARPEHDRLAGSFLANPNLIGLAEAVQRRVPLLAGRRAFPDAARLMQQHLASPLRTLAAVTPEQTRDAGLGMQDFVEARLGVPAPHATVILAAALLSAPRHIDATIEAARARVPLPAVPDPIRDHKPGRRALTRTTQLLRLQGRTDRHAQSYGNGDVDDAAGRKMVRKALDGFAHRHPAHAIHALRIDPAWWTGR</sequence>
<evidence type="ECO:0000313" key="3">
    <source>
        <dbReference type="Proteomes" id="UP000323502"/>
    </source>
</evidence>
<dbReference type="EMBL" id="WSUT01000005">
    <property type="protein sequence ID" value="MWC43817.1"/>
    <property type="molecule type" value="Genomic_DNA"/>
</dbReference>
<dbReference type="Proteomes" id="UP000436801">
    <property type="component" value="Unassembled WGS sequence"/>
</dbReference>
<dbReference type="EMBL" id="FNBI01000014">
    <property type="protein sequence ID" value="SDG14016.1"/>
    <property type="molecule type" value="Genomic_DNA"/>
</dbReference>